<sequence length="236" mass="26757">MSTINSKMRALSQKAAAKRLSHSQSKSVELVRKEVDPTSEILESSGSDVKNLGLSWTKKAEDALNGKYSCNHLSYLSRHKEKQQKEVLELTPFFLPITNSSSAETEIELDEESDSADEVESKEEFKSRVKDAIIDLSKFAVSVISLTSEQQKLGVAEIGKYKEAYHYLYALINMDMKKMTASKFVSDIVYKQKSAWYRAHKICQHAKKYLETRRISLGTQGKHAKRVSVLDNEDIK</sequence>
<evidence type="ECO:0000256" key="1">
    <source>
        <dbReference type="SAM" id="MobiDB-lite"/>
    </source>
</evidence>
<feature type="region of interest" description="Disordered" evidence="1">
    <location>
        <begin position="13"/>
        <end position="44"/>
    </location>
</feature>
<dbReference type="InParanoid" id="A0A167M769"/>
<dbReference type="AlphaFoldDB" id="A0A167M769"/>
<evidence type="ECO:0000313" key="2">
    <source>
        <dbReference type="EMBL" id="OAD72007.1"/>
    </source>
</evidence>
<organism evidence="2 3">
    <name type="scientific">Phycomyces blakesleeanus (strain ATCC 8743b / DSM 1359 / FGSC 10004 / NBRC 33097 / NRRL 1555)</name>
    <dbReference type="NCBI Taxonomy" id="763407"/>
    <lineage>
        <taxon>Eukaryota</taxon>
        <taxon>Fungi</taxon>
        <taxon>Fungi incertae sedis</taxon>
        <taxon>Mucoromycota</taxon>
        <taxon>Mucoromycotina</taxon>
        <taxon>Mucoromycetes</taxon>
        <taxon>Mucorales</taxon>
        <taxon>Phycomycetaceae</taxon>
        <taxon>Phycomyces</taxon>
    </lineage>
</organism>
<keyword evidence="3" id="KW-1185">Reference proteome</keyword>
<name>A0A167M769_PHYB8</name>
<protein>
    <submittedName>
        <fullName evidence="2">Uncharacterized protein</fullName>
    </submittedName>
</protein>
<dbReference type="GeneID" id="29002906"/>
<dbReference type="EMBL" id="KV440984">
    <property type="protein sequence ID" value="OAD72007.1"/>
    <property type="molecule type" value="Genomic_DNA"/>
</dbReference>
<dbReference type="VEuPathDB" id="FungiDB:PHYBLDRAFT_68717"/>
<dbReference type="Proteomes" id="UP000077315">
    <property type="component" value="Unassembled WGS sequence"/>
</dbReference>
<reference evidence="3" key="1">
    <citation type="submission" date="2015-06" db="EMBL/GenBank/DDBJ databases">
        <title>Expansion of signal transduction pathways in fungi by whole-genome duplication.</title>
        <authorList>
            <consortium name="DOE Joint Genome Institute"/>
            <person name="Corrochano L.M."/>
            <person name="Kuo A."/>
            <person name="Marcet-Houben M."/>
            <person name="Polaino S."/>
            <person name="Salamov A."/>
            <person name="Villalobos J.M."/>
            <person name="Alvarez M.I."/>
            <person name="Avalos J."/>
            <person name="Benito E.P."/>
            <person name="Benoit I."/>
            <person name="Burger G."/>
            <person name="Camino L.P."/>
            <person name="Canovas D."/>
            <person name="Cerda-Olmedo E."/>
            <person name="Cheng J.-F."/>
            <person name="Dominguez A."/>
            <person name="Elias M."/>
            <person name="Eslava A.P."/>
            <person name="Glaser F."/>
            <person name="Grimwood J."/>
            <person name="Gutierrez G."/>
            <person name="Heitman J."/>
            <person name="Henrissat B."/>
            <person name="Iturriaga E.A."/>
            <person name="Lang B.F."/>
            <person name="Lavin J.L."/>
            <person name="Lee S."/>
            <person name="Li W."/>
            <person name="Lindquist E."/>
            <person name="Lopez-Garcia S."/>
            <person name="Luque E.M."/>
            <person name="Marcos A.T."/>
            <person name="Martin J."/>
            <person name="McCluskey K."/>
            <person name="Medina H.R."/>
            <person name="Miralles-Duran A."/>
            <person name="Miyazaki A."/>
            <person name="Munoz-Torres E."/>
            <person name="Oguiza J.A."/>
            <person name="Ohm R."/>
            <person name="Olmedo M."/>
            <person name="Orejas M."/>
            <person name="Ortiz-Castellanos L."/>
            <person name="Pisabarro A.G."/>
            <person name="Rodriguez-Romero J."/>
            <person name="Ruiz-Herrera J."/>
            <person name="Ruiz-Vazquez R."/>
            <person name="Sanz C."/>
            <person name="Schackwitz W."/>
            <person name="Schmutz J."/>
            <person name="Shahriari M."/>
            <person name="Shelest E."/>
            <person name="Silva-Franco F."/>
            <person name="Soanes D."/>
            <person name="Syed K."/>
            <person name="Tagua V.G."/>
            <person name="Talbot N.J."/>
            <person name="Thon M."/>
            <person name="De vries R.P."/>
            <person name="Wiebenga A."/>
            <person name="Yadav J.S."/>
            <person name="Braun E.L."/>
            <person name="Baker S."/>
            <person name="Garre V."/>
            <person name="Horwitz B."/>
            <person name="Torres-Martinez S."/>
            <person name="Idnurm A."/>
            <person name="Herrera-Estrella A."/>
            <person name="Gabaldon T."/>
            <person name="Grigoriev I.V."/>
        </authorList>
    </citation>
    <scope>NUCLEOTIDE SEQUENCE [LARGE SCALE GENOMIC DNA]</scope>
    <source>
        <strain evidence="3">NRRL 1555(-)</strain>
    </source>
</reference>
<accession>A0A167M769</accession>
<dbReference type="RefSeq" id="XP_018290047.1">
    <property type="nucleotide sequence ID" value="XM_018442000.1"/>
</dbReference>
<proteinExistence type="predicted"/>
<evidence type="ECO:0000313" key="3">
    <source>
        <dbReference type="Proteomes" id="UP000077315"/>
    </source>
</evidence>
<gene>
    <name evidence="2" type="ORF">PHYBLDRAFT_68717</name>
</gene>